<dbReference type="GO" id="GO:0003676">
    <property type="term" value="F:nucleic acid binding"/>
    <property type="evidence" value="ECO:0007669"/>
    <property type="project" value="InterPro"/>
</dbReference>
<dbReference type="SMART" id="SM00487">
    <property type="entry name" value="DEXDc"/>
    <property type="match status" value="1"/>
</dbReference>
<keyword evidence="10" id="KW-1185">Reference proteome</keyword>
<reference evidence="11" key="1">
    <citation type="submission" date="2016-11" db="UniProtKB">
        <authorList>
            <consortium name="WormBaseParasite"/>
        </authorList>
    </citation>
    <scope>IDENTIFICATION</scope>
</reference>
<keyword evidence="5" id="KW-0067">ATP-binding</keyword>
<dbReference type="InterPro" id="IPR001650">
    <property type="entry name" value="Helicase_C-like"/>
</dbReference>
<dbReference type="InterPro" id="IPR011545">
    <property type="entry name" value="DEAD/DEAH_box_helicase_dom"/>
</dbReference>
<evidence type="ECO:0000256" key="2">
    <source>
        <dbReference type="ARBA" id="ARBA00022741"/>
    </source>
</evidence>
<feature type="short sequence motif" description="Q motif" evidence="6">
    <location>
        <begin position="9"/>
        <end position="37"/>
    </location>
</feature>
<accession>A0A1I8AZW3</accession>
<dbReference type="Proteomes" id="UP000095281">
    <property type="component" value="Unplaced"/>
</dbReference>
<keyword evidence="3" id="KW-0378">Hydrolase</keyword>
<dbReference type="WBParaSite" id="MhA1_Contig110.frz3.gene12">
    <property type="protein sequence ID" value="MhA1_Contig110.frz3.gene12"/>
    <property type="gene ID" value="MhA1_Contig110.frz3.gene12"/>
</dbReference>
<dbReference type="GO" id="GO:0005524">
    <property type="term" value="F:ATP binding"/>
    <property type="evidence" value="ECO:0007669"/>
    <property type="project" value="UniProtKB-KW"/>
</dbReference>
<dbReference type="PROSITE" id="PS51192">
    <property type="entry name" value="HELICASE_ATP_BIND_1"/>
    <property type="match status" value="1"/>
</dbReference>
<dbReference type="OMA" id="XTRKTAS"/>
<dbReference type="GO" id="GO:0003724">
    <property type="term" value="F:RNA helicase activity"/>
    <property type="evidence" value="ECO:0007669"/>
    <property type="project" value="UniProtKB-EC"/>
</dbReference>
<name>A0A1I8AZW3_MELHA</name>
<dbReference type="GO" id="GO:0016787">
    <property type="term" value="F:hydrolase activity"/>
    <property type="evidence" value="ECO:0007669"/>
    <property type="project" value="UniProtKB-KW"/>
</dbReference>
<dbReference type="AlphaFoldDB" id="A0A1I8AZW3"/>
<protein>
    <recommendedName>
        <fullName evidence="1">RNA helicase</fullName>
        <ecNumber evidence="1">3.6.4.13</ecNumber>
    </recommendedName>
</protein>
<evidence type="ECO:0000313" key="10">
    <source>
        <dbReference type="Proteomes" id="UP000095281"/>
    </source>
</evidence>
<dbReference type="Pfam" id="PF00270">
    <property type="entry name" value="DEAD"/>
    <property type="match status" value="1"/>
</dbReference>
<evidence type="ECO:0000256" key="3">
    <source>
        <dbReference type="ARBA" id="ARBA00022801"/>
    </source>
</evidence>
<dbReference type="PROSITE" id="PS51195">
    <property type="entry name" value="Q_MOTIF"/>
    <property type="match status" value="1"/>
</dbReference>
<dbReference type="PANTHER" id="PTHR47959">
    <property type="entry name" value="ATP-DEPENDENT RNA HELICASE RHLE-RELATED"/>
    <property type="match status" value="1"/>
</dbReference>
<evidence type="ECO:0000313" key="11">
    <source>
        <dbReference type="WBParaSite" id="MhA1_Contig110.frz3.gene12"/>
    </source>
</evidence>
<dbReference type="Gene3D" id="3.40.50.300">
    <property type="entry name" value="P-loop containing nucleotide triphosphate hydrolases"/>
    <property type="match status" value="2"/>
</dbReference>
<evidence type="ECO:0000256" key="4">
    <source>
        <dbReference type="ARBA" id="ARBA00022806"/>
    </source>
</evidence>
<dbReference type="EC" id="3.6.4.13" evidence="1"/>
<evidence type="ECO:0000256" key="1">
    <source>
        <dbReference type="ARBA" id="ARBA00012552"/>
    </source>
</evidence>
<dbReference type="InterPro" id="IPR050079">
    <property type="entry name" value="DEAD_box_RNA_helicase"/>
</dbReference>
<keyword evidence="4" id="KW-0347">Helicase</keyword>
<dbReference type="InterPro" id="IPR014014">
    <property type="entry name" value="RNA_helicase_DEAD_Q_motif"/>
</dbReference>
<sequence>MEYPCQLNLCFRDIGVATWLTRQLEELNLRHPTPVQANCIPKILYGSDVLGCAKTGTGKTLAFVLPILQELSTDPFGIFALVLTPTRELAFQIGDQFICLGKQMNLKCSIIVGGRHQLAQAQELVRRPHIVIATPGCIHNYRFIDAYLVYVVKEVNLVVNHNVPRCPKSYLHRVGRSARAGRFGAAVTFVTQHDVFLLRAIEKIIGGKMEQMEVPHQEVALYAAKVLSTKREAEIRLENQDNNSDERKENWRRKELFLQGMDEKLIDKEISHWKDNRKSKQILRTKNRKRRLNP</sequence>
<evidence type="ECO:0000256" key="6">
    <source>
        <dbReference type="PROSITE-ProRule" id="PRU00552"/>
    </source>
</evidence>
<organism evidence="10 11">
    <name type="scientific">Meloidogyne hapla</name>
    <name type="common">Root-knot nematode worm</name>
    <dbReference type="NCBI Taxonomy" id="6305"/>
    <lineage>
        <taxon>Eukaryota</taxon>
        <taxon>Metazoa</taxon>
        <taxon>Ecdysozoa</taxon>
        <taxon>Nematoda</taxon>
        <taxon>Chromadorea</taxon>
        <taxon>Rhabditida</taxon>
        <taxon>Tylenchina</taxon>
        <taxon>Tylenchomorpha</taxon>
        <taxon>Tylenchoidea</taxon>
        <taxon>Meloidogynidae</taxon>
        <taxon>Meloidogyninae</taxon>
        <taxon>Meloidogyne</taxon>
    </lineage>
</organism>
<dbReference type="InterPro" id="IPR027417">
    <property type="entry name" value="P-loop_NTPase"/>
</dbReference>
<proteinExistence type="predicted"/>
<feature type="domain" description="DEAD-box RNA helicase Q" evidence="9">
    <location>
        <begin position="9"/>
        <end position="37"/>
    </location>
</feature>
<dbReference type="GO" id="GO:0005829">
    <property type="term" value="C:cytosol"/>
    <property type="evidence" value="ECO:0007669"/>
    <property type="project" value="TreeGrafter"/>
</dbReference>
<feature type="domain" description="Helicase ATP-binding" evidence="7">
    <location>
        <begin position="40"/>
        <end position="198"/>
    </location>
</feature>
<evidence type="ECO:0000259" key="9">
    <source>
        <dbReference type="PROSITE" id="PS51195"/>
    </source>
</evidence>
<evidence type="ECO:0000259" key="8">
    <source>
        <dbReference type="PROSITE" id="PS51194"/>
    </source>
</evidence>
<feature type="domain" description="Helicase C-terminal" evidence="8">
    <location>
        <begin position="72"/>
        <end position="220"/>
    </location>
</feature>
<dbReference type="SUPFAM" id="SSF52540">
    <property type="entry name" value="P-loop containing nucleoside triphosphate hydrolases"/>
    <property type="match status" value="1"/>
</dbReference>
<evidence type="ECO:0000259" key="7">
    <source>
        <dbReference type="PROSITE" id="PS51192"/>
    </source>
</evidence>
<dbReference type="PROSITE" id="PS51194">
    <property type="entry name" value="HELICASE_CTER"/>
    <property type="match status" value="1"/>
</dbReference>
<dbReference type="PANTHER" id="PTHR47959:SF24">
    <property type="entry name" value="ATP-DEPENDENT RNA HELICASE"/>
    <property type="match status" value="1"/>
</dbReference>
<evidence type="ECO:0000256" key="5">
    <source>
        <dbReference type="ARBA" id="ARBA00022840"/>
    </source>
</evidence>
<keyword evidence="2" id="KW-0547">Nucleotide-binding</keyword>
<dbReference type="InterPro" id="IPR014001">
    <property type="entry name" value="Helicase_ATP-bd"/>
</dbReference>